<keyword evidence="3 12" id="KW-0444">Lipid biosynthesis</keyword>
<dbReference type="CDD" id="cd03505">
    <property type="entry name" value="Delta9-FADS-like"/>
    <property type="match status" value="1"/>
</dbReference>
<keyword evidence="7 12" id="KW-0560">Oxidoreductase</keyword>
<dbReference type="GO" id="GO:0005506">
    <property type="term" value="F:iron ion binding"/>
    <property type="evidence" value="ECO:0007669"/>
    <property type="project" value="TreeGrafter"/>
</dbReference>
<comment type="domain">
    <text evidence="12">The histidine box domains are involved in binding the catalytic metal ions.</text>
</comment>
<evidence type="ECO:0000256" key="7">
    <source>
        <dbReference type="ARBA" id="ARBA00023002"/>
    </source>
</evidence>
<evidence type="ECO:0000313" key="16">
    <source>
        <dbReference type="EMBL" id="QBY26793.1"/>
    </source>
</evidence>
<name>A0A4D6CAB3_NILLU</name>
<protein>
    <submittedName>
        <fullName evidence="16">Desaturase 8</fullName>
    </submittedName>
</protein>
<keyword evidence="11 12" id="KW-0275">Fatty acid biosynthesis</keyword>
<evidence type="ECO:0000256" key="5">
    <source>
        <dbReference type="ARBA" id="ARBA00022832"/>
    </source>
</evidence>
<dbReference type="GO" id="GO:0004768">
    <property type="term" value="F:stearoyl-CoA 9-desaturase activity"/>
    <property type="evidence" value="ECO:0007669"/>
    <property type="project" value="TreeGrafter"/>
</dbReference>
<dbReference type="Pfam" id="PF00487">
    <property type="entry name" value="FA_desaturase"/>
    <property type="match status" value="1"/>
</dbReference>
<evidence type="ECO:0000256" key="1">
    <source>
        <dbReference type="ARBA" id="ARBA00004141"/>
    </source>
</evidence>
<evidence type="ECO:0000259" key="15">
    <source>
        <dbReference type="Pfam" id="PF00487"/>
    </source>
</evidence>
<dbReference type="InterPro" id="IPR015876">
    <property type="entry name" value="Acyl-CoA_DS"/>
</dbReference>
<comment type="cofactor">
    <cofactor evidence="12">
        <name>Fe(2+)</name>
        <dbReference type="ChEBI" id="CHEBI:29033"/>
    </cofactor>
</comment>
<evidence type="ECO:0000256" key="12">
    <source>
        <dbReference type="RuleBase" id="RU000581"/>
    </source>
</evidence>
<dbReference type="PANTHER" id="PTHR11351">
    <property type="entry name" value="ACYL-COA DESATURASE"/>
    <property type="match status" value="1"/>
</dbReference>
<feature type="region of interest" description="Disordered" evidence="13">
    <location>
        <begin position="307"/>
        <end position="351"/>
    </location>
</feature>
<dbReference type="PANTHER" id="PTHR11351:SF92">
    <property type="entry name" value="ACYL-COA DESATURASE 2-LIKE PROTEIN"/>
    <property type="match status" value="1"/>
</dbReference>
<evidence type="ECO:0000256" key="2">
    <source>
        <dbReference type="ARBA" id="ARBA00009295"/>
    </source>
</evidence>
<proteinExistence type="evidence at transcript level"/>
<keyword evidence="9" id="KW-0443">Lipid metabolism</keyword>
<evidence type="ECO:0000256" key="13">
    <source>
        <dbReference type="SAM" id="MobiDB-lite"/>
    </source>
</evidence>
<evidence type="ECO:0000256" key="14">
    <source>
        <dbReference type="SAM" id="Phobius"/>
    </source>
</evidence>
<feature type="transmembrane region" description="Helical" evidence="14">
    <location>
        <begin position="180"/>
        <end position="197"/>
    </location>
</feature>
<dbReference type="GO" id="GO:0006636">
    <property type="term" value="P:unsaturated fatty acid biosynthetic process"/>
    <property type="evidence" value="ECO:0007669"/>
    <property type="project" value="TreeGrafter"/>
</dbReference>
<evidence type="ECO:0000256" key="4">
    <source>
        <dbReference type="ARBA" id="ARBA00022692"/>
    </source>
</evidence>
<dbReference type="AlphaFoldDB" id="A0A4D6CAB3"/>
<feature type="transmembrane region" description="Helical" evidence="14">
    <location>
        <begin position="60"/>
        <end position="79"/>
    </location>
</feature>
<keyword evidence="10 14" id="KW-0472">Membrane</keyword>
<feature type="transmembrane region" description="Helical" evidence="14">
    <location>
        <begin position="91"/>
        <end position="113"/>
    </location>
</feature>
<evidence type="ECO:0000256" key="9">
    <source>
        <dbReference type="ARBA" id="ARBA00023098"/>
    </source>
</evidence>
<keyword evidence="8" id="KW-0408">Iron</keyword>
<dbReference type="EMBL" id="MH271232">
    <property type="protein sequence ID" value="QBY26793.1"/>
    <property type="molecule type" value="mRNA"/>
</dbReference>
<sequence>MAAKELNDMDVCEKIAFKPETEKPFKARIVWFNAIGFLILHLAALYGVFLGFTAITWKTFIWGFFVGYLSTESVTIGAHRMYTHKAFKATFATRLVINFLFTLAGQNCMWVWVRDHRQHHRYSDTVADPHDASQGFFFSHIGWLMYKKHPEVLAKGKHIDMSDIEKDEIVMFQKKYYKTLYVLISIALPTVIPYLCWGEDLFNSFMWSYLARTIITLNGTWCVNSWAHLYGVKPYNTDIYPRESEFVAFISSGEGWHNFHHTFPWDFRAAEFGKHYNFSATVITQLAKWGFVYDLKEAKPEMIKSRILKNGDGTHPKHTQLQKGAEWAPWGSKDAPTSEHASSRRNIVSHG</sequence>
<organism evidence="16">
    <name type="scientific">Nilaparvata lugens</name>
    <name type="common">Brown planthopper</name>
    <dbReference type="NCBI Taxonomy" id="108931"/>
    <lineage>
        <taxon>Eukaryota</taxon>
        <taxon>Metazoa</taxon>
        <taxon>Ecdysozoa</taxon>
        <taxon>Arthropoda</taxon>
        <taxon>Hexapoda</taxon>
        <taxon>Insecta</taxon>
        <taxon>Pterygota</taxon>
        <taxon>Neoptera</taxon>
        <taxon>Paraneoptera</taxon>
        <taxon>Hemiptera</taxon>
        <taxon>Auchenorrhyncha</taxon>
        <taxon>Fulgoroidea</taxon>
        <taxon>Delphacidae</taxon>
        <taxon>Delphacinae</taxon>
        <taxon>Nilaparvata</taxon>
    </lineage>
</organism>
<keyword evidence="6 14" id="KW-1133">Transmembrane helix</keyword>
<comment type="similarity">
    <text evidence="2 12">Belongs to the fatty acid desaturase type 1 family.</text>
</comment>
<feature type="transmembrane region" description="Helical" evidence="14">
    <location>
        <begin position="30"/>
        <end position="54"/>
    </location>
</feature>
<comment type="subcellular location">
    <subcellularLocation>
        <location evidence="1">Membrane</location>
        <topology evidence="1">Multi-pass membrane protein</topology>
    </subcellularLocation>
</comment>
<evidence type="ECO:0000256" key="8">
    <source>
        <dbReference type="ARBA" id="ARBA00023004"/>
    </source>
</evidence>
<evidence type="ECO:0000256" key="11">
    <source>
        <dbReference type="ARBA" id="ARBA00023160"/>
    </source>
</evidence>
<dbReference type="OrthoDB" id="10260134at2759"/>
<dbReference type="InterPro" id="IPR005804">
    <property type="entry name" value="FA_desaturase_dom"/>
</dbReference>
<evidence type="ECO:0000256" key="10">
    <source>
        <dbReference type="ARBA" id="ARBA00023136"/>
    </source>
</evidence>
<keyword evidence="4 12" id="KW-0812">Transmembrane</keyword>
<evidence type="ECO:0000256" key="3">
    <source>
        <dbReference type="ARBA" id="ARBA00022516"/>
    </source>
</evidence>
<dbReference type="PRINTS" id="PR00075">
    <property type="entry name" value="FACDDSATRASE"/>
</dbReference>
<feature type="domain" description="Fatty acid desaturase" evidence="15">
    <location>
        <begin position="57"/>
        <end position="264"/>
    </location>
</feature>
<keyword evidence="5" id="KW-0276">Fatty acid metabolism</keyword>
<accession>A0A4D6CAB3</accession>
<evidence type="ECO:0000256" key="6">
    <source>
        <dbReference type="ARBA" id="ARBA00022989"/>
    </source>
</evidence>
<reference evidence="16" key="1">
    <citation type="submission" date="2018-04" db="EMBL/GenBank/DDBJ databases">
        <title>The desaturase gene family in the brown planthopper, Nilaparvata lugens.</title>
        <authorList>
            <person name="Ye W."/>
            <person name="Zeng J."/>
            <person name="Lou Y."/>
        </authorList>
    </citation>
    <scope>NUCLEOTIDE SEQUENCE</scope>
</reference>
<dbReference type="GO" id="GO:0005789">
    <property type="term" value="C:endoplasmic reticulum membrane"/>
    <property type="evidence" value="ECO:0007669"/>
    <property type="project" value="TreeGrafter"/>
</dbReference>